<keyword evidence="2" id="KW-1133">Transmembrane helix</keyword>
<dbReference type="SMART" id="SM00460">
    <property type="entry name" value="TGc"/>
    <property type="match status" value="1"/>
</dbReference>
<feature type="region of interest" description="Disordered" evidence="1">
    <location>
        <begin position="397"/>
        <end position="438"/>
    </location>
</feature>
<dbReference type="RefSeq" id="WP_120750823.1">
    <property type="nucleotide sequence ID" value="NZ_RBAH01000029.1"/>
</dbReference>
<dbReference type="SUPFAM" id="SSF54001">
    <property type="entry name" value="Cysteine proteinases"/>
    <property type="match status" value="1"/>
</dbReference>
<keyword evidence="2" id="KW-0472">Membrane</keyword>
<dbReference type="Pfam" id="PF13559">
    <property type="entry name" value="DUF4129"/>
    <property type="match status" value="1"/>
</dbReference>
<evidence type="ECO:0000259" key="3">
    <source>
        <dbReference type="SMART" id="SM00460"/>
    </source>
</evidence>
<sequence length="777" mass="84027">MLSPERSLLRDGVASVLLYMLLLEWLRPLLDMSEWSGVYEISPFMIAFGLFVAVDWLRLSPWLAWPVKVAVCIGMVVILFDAASPGLHGLLRYAELTKKDAVALADQDYGAISPDNRTMLFLLGWSMMITVFYALVVERGTALWFVAATLLYLLGLQLWPGLNTSGAIVRTVWFGFLLTGLQQLSRLEHRFSLRRRGAGWPLAWLVSVPLLLASAVAAGLWLPPAAPSGAMRPLDTSLLAERFAAWGGGDFGTDAPGSGTASAARTGYGGDDTLLGGPVRLDDAVAFTAMTEKLTYWRGEAKTFYTGKGWEAGGATDETDSPLPQRAILQEVTVVDPSLAGRLFAGGPVTKIEELVTRSGKSLSPVDSVVNVHGVYMLAEPDAKDPLRRYMLRVSVPEDEGSATGAKPQQASVEEAGTAANGSGEPADAAASAETEPQRGKFAPELQLPAGLPVRVKVLAETVALTGSSTSDYDRAKAIEAYLRTNYRYKLDVAAPPKEMEDFADTFLFESKEGYCDYFSTSMVVMLRSIGIPARWVKGFSSGEVTDWAGTGGGDAGLTQVTVHNRNAHSWVEAYIAGSGWTTFDPTPGNTLSASGGSSGAESVFASAQPSGALSAPVKPDSSAGWAGSLMQWKQKARERLTPAWLSSGEYGPRQLWPAAALLLAFSLVLWGVYRLVRARDGSAEGSLSLRYAAGDRAGAYRALDKLWRALFRRLGRKQPSSTVREYVESLPLAEIGKRDALLDFVKQYEAVRYGGEPLPRSAKRNLKELWRKIKSR</sequence>
<evidence type="ECO:0000256" key="1">
    <source>
        <dbReference type="SAM" id="MobiDB-lite"/>
    </source>
</evidence>
<dbReference type="OrthoDB" id="9804872at2"/>
<proteinExistence type="predicted"/>
<reference evidence="4 5" key="1">
    <citation type="journal article" date="2007" name="Int. J. Syst. Evol. Microbiol.">
        <title>Paenibacillus ginsengarvi sp. nov., isolated from soil from ginseng cultivation.</title>
        <authorList>
            <person name="Yoon M.H."/>
            <person name="Ten L.N."/>
            <person name="Im W.T."/>
        </authorList>
    </citation>
    <scope>NUCLEOTIDE SEQUENCE [LARGE SCALE GENOMIC DNA]</scope>
    <source>
        <strain evidence="4 5">KCTC 13059</strain>
    </source>
</reference>
<dbReference type="AlphaFoldDB" id="A0A3B0BFV2"/>
<keyword evidence="5" id="KW-1185">Reference proteome</keyword>
<feature type="domain" description="Transglutaminase-like" evidence="3">
    <location>
        <begin position="508"/>
        <end position="588"/>
    </location>
</feature>
<feature type="transmembrane region" description="Helical" evidence="2">
    <location>
        <begin position="142"/>
        <end position="159"/>
    </location>
</feature>
<dbReference type="Pfam" id="PF01841">
    <property type="entry name" value="Transglut_core"/>
    <property type="match status" value="1"/>
</dbReference>
<feature type="transmembrane region" description="Helical" evidence="2">
    <location>
        <begin position="656"/>
        <end position="674"/>
    </location>
</feature>
<feature type="transmembrane region" description="Helical" evidence="2">
    <location>
        <begin position="165"/>
        <end position="181"/>
    </location>
</feature>
<dbReference type="PANTHER" id="PTHR42736:SF1">
    <property type="entry name" value="PROTEIN-GLUTAMINE GAMMA-GLUTAMYLTRANSFERASE"/>
    <property type="match status" value="1"/>
</dbReference>
<dbReference type="InterPro" id="IPR038765">
    <property type="entry name" value="Papain-like_cys_pep_sf"/>
</dbReference>
<dbReference type="Gene3D" id="3.10.620.30">
    <property type="match status" value="1"/>
</dbReference>
<organism evidence="4 5">
    <name type="scientific">Paenibacillus ginsengarvi</name>
    <dbReference type="NCBI Taxonomy" id="400777"/>
    <lineage>
        <taxon>Bacteria</taxon>
        <taxon>Bacillati</taxon>
        <taxon>Bacillota</taxon>
        <taxon>Bacilli</taxon>
        <taxon>Bacillales</taxon>
        <taxon>Paenibacillaceae</taxon>
        <taxon>Paenibacillus</taxon>
    </lineage>
</organism>
<gene>
    <name evidence="4" type="ORF">D7M11_29265</name>
</gene>
<dbReference type="InterPro" id="IPR025403">
    <property type="entry name" value="TgpA-like_C"/>
</dbReference>
<evidence type="ECO:0000313" key="4">
    <source>
        <dbReference type="EMBL" id="RKN71189.1"/>
    </source>
</evidence>
<dbReference type="Proteomes" id="UP000282311">
    <property type="component" value="Unassembled WGS sequence"/>
</dbReference>
<feature type="transmembrane region" description="Helical" evidence="2">
    <location>
        <begin position="202"/>
        <end position="222"/>
    </location>
</feature>
<feature type="transmembrane region" description="Helical" evidence="2">
    <location>
        <begin position="38"/>
        <end position="57"/>
    </location>
</feature>
<feature type="transmembrane region" description="Helical" evidence="2">
    <location>
        <begin position="118"/>
        <end position="135"/>
    </location>
</feature>
<keyword evidence="2" id="KW-0812">Transmembrane</keyword>
<dbReference type="InterPro" id="IPR052901">
    <property type="entry name" value="Bact_TGase-like"/>
</dbReference>
<evidence type="ECO:0000256" key="2">
    <source>
        <dbReference type="SAM" id="Phobius"/>
    </source>
</evidence>
<dbReference type="EMBL" id="RBAH01000029">
    <property type="protein sequence ID" value="RKN71189.1"/>
    <property type="molecule type" value="Genomic_DNA"/>
</dbReference>
<evidence type="ECO:0000313" key="5">
    <source>
        <dbReference type="Proteomes" id="UP000282311"/>
    </source>
</evidence>
<protein>
    <submittedName>
        <fullName evidence="4">DUF4129 domain-containing protein</fullName>
    </submittedName>
</protein>
<comment type="caution">
    <text evidence="4">The sequence shown here is derived from an EMBL/GenBank/DDBJ whole genome shotgun (WGS) entry which is preliminary data.</text>
</comment>
<accession>A0A3B0BFV2</accession>
<dbReference type="InterPro" id="IPR002931">
    <property type="entry name" value="Transglutaminase-like"/>
</dbReference>
<dbReference type="PANTHER" id="PTHR42736">
    <property type="entry name" value="PROTEIN-GLUTAMINE GAMMA-GLUTAMYLTRANSFERASE"/>
    <property type="match status" value="1"/>
</dbReference>
<name>A0A3B0BFV2_9BACL</name>
<feature type="transmembrane region" description="Helical" evidence="2">
    <location>
        <begin position="69"/>
        <end position="91"/>
    </location>
</feature>